<dbReference type="Proteomes" id="UP001140074">
    <property type="component" value="Unassembled WGS sequence"/>
</dbReference>
<dbReference type="EMBL" id="JANBUY010000100">
    <property type="protein sequence ID" value="KAJ2864092.1"/>
    <property type="molecule type" value="Genomic_DNA"/>
</dbReference>
<feature type="region of interest" description="Disordered" evidence="1">
    <location>
        <begin position="205"/>
        <end position="236"/>
    </location>
</feature>
<protein>
    <submittedName>
        <fullName evidence="2">Uncharacterized protein</fullName>
    </submittedName>
</protein>
<proteinExistence type="predicted"/>
<feature type="compositionally biased region" description="Basic residues" evidence="1">
    <location>
        <begin position="1030"/>
        <end position="1049"/>
    </location>
</feature>
<feature type="compositionally biased region" description="Low complexity" evidence="1">
    <location>
        <begin position="835"/>
        <end position="849"/>
    </location>
</feature>
<name>A0A9W8IHZ0_9FUNG</name>
<evidence type="ECO:0000313" key="3">
    <source>
        <dbReference type="Proteomes" id="UP001140074"/>
    </source>
</evidence>
<feature type="non-terminal residue" evidence="2">
    <location>
        <position position="1482"/>
    </location>
</feature>
<feature type="compositionally biased region" description="Low complexity" evidence="1">
    <location>
        <begin position="695"/>
        <end position="709"/>
    </location>
</feature>
<feature type="compositionally biased region" description="Low complexity" evidence="1">
    <location>
        <begin position="573"/>
        <end position="588"/>
    </location>
</feature>
<feature type="compositionally biased region" description="Low complexity" evidence="1">
    <location>
        <begin position="908"/>
        <end position="919"/>
    </location>
</feature>
<feature type="region of interest" description="Disordered" evidence="1">
    <location>
        <begin position="676"/>
        <end position="919"/>
    </location>
</feature>
<feature type="compositionally biased region" description="Basic residues" evidence="1">
    <location>
        <begin position="1432"/>
        <end position="1442"/>
    </location>
</feature>
<feature type="compositionally biased region" description="Polar residues" evidence="1">
    <location>
        <begin position="1371"/>
        <end position="1381"/>
    </location>
</feature>
<feature type="compositionally biased region" description="Low complexity" evidence="1">
    <location>
        <begin position="1347"/>
        <end position="1361"/>
    </location>
</feature>
<feature type="region of interest" description="Disordered" evidence="1">
    <location>
        <begin position="1016"/>
        <end position="1079"/>
    </location>
</feature>
<feature type="region of interest" description="Disordered" evidence="1">
    <location>
        <begin position="1337"/>
        <end position="1482"/>
    </location>
</feature>
<feature type="compositionally biased region" description="Polar residues" evidence="1">
    <location>
        <begin position="101"/>
        <end position="115"/>
    </location>
</feature>
<organism evidence="2 3">
    <name type="scientific">Coemansia aciculifera</name>
    <dbReference type="NCBI Taxonomy" id="417176"/>
    <lineage>
        <taxon>Eukaryota</taxon>
        <taxon>Fungi</taxon>
        <taxon>Fungi incertae sedis</taxon>
        <taxon>Zoopagomycota</taxon>
        <taxon>Kickxellomycotina</taxon>
        <taxon>Kickxellomycetes</taxon>
        <taxon>Kickxellales</taxon>
        <taxon>Kickxellaceae</taxon>
        <taxon>Coemansia</taxon>
    </lineage>
</organism>
<feature type="compositionally biased region" description="Low complexity" evidence="1">
    <location>
        <begin position="74"/>
        <end position="86"/>
    </location>
</feature>
<comment type="caution">
    <text evidence="2">The sequence shown here is derived from an EMBL/GenBank/DDBJ whole genome shotgun (WGS) entry which is preliminary data.</text>
</comment>
<feature type="compositionally biased region" description="Polar residues" evidence="1">
    <location>
        <begin position="775"/>
        <end position="789"/>
    </location>
</feature>
<feature type="compositionally biased region" description="Low complexity" evidence="1">
    <location>
        <begin position="1401"/>
        <end position="1422"/>
    </location>
</feature>
<accession>A0A9W8IHZ0</accession>
<feature type="compositionally biased region" description="Low complexity" evidence="1">
    <location>
        <begin position="1065"/>
        <end position="1079"/>
    </location>
</feature>
<keyword evidence="3" id="KW-1185">Reference proteome</keyword>
<feature type="compositionally biased region" description="Polar residues" evidence="1">
    <location>
        <begin position="438"/>
        <end position="456"/>
    </location>
</feature>
<feature type="compositionally biased region" description="Low complexity" evidence="1">
    <location>
        <begin position="1464"/>
        <end position="1482"/>
    </location>
</feature>
<feature type="region of interest" description="Disordered" evidence="1">
    <location>
        <begin position="1116"/>
        <end position="1135"/>
    </location>
</feature>
<feature type="region of interest" description="Disordered" evidence="1">
    <location>
        <begin position="1309"/>
        <end position="1328"/>
    </location>
</feature>
<feature type="compositionally biased region" description="Polar residues" evidence="1">
    <location>
        <begin position="471"/>
        <end position="495"/>
    </location>
</feature>
<feature type="region of interest" description="Disordered" evidence="1">
    <location>
        <begin position="1"/>
        <end position="159"/>
    </location>
</feature>
<feature type="compositionally biased region" description="Low complexity" evidence="1">
    <location>
        <begin position="44"/>
        <end position="62"/>
    </location>
</feature>
<evidence type="ECO:0000313" key="2">
    <source>
        <dbReference type="EMBL" id="KAJ2864092.1"/>
    </source>
</evidence>
<evidence type="ECO:0000256" key="1">
    <source>
        <dbReference type="SAM" id="MobiDB-lite"/>
    </source>
</evidence>
<feature type="region of interest" description="Disordered" evidence="1">
    <location>
        <begin position="941"/>
        <end position="987"/>
    </location>
</feature>
<gene>
    <name evidence="2" type="ORF">GGH94_003172</name>
</gene>
<feature type="compositionally biased region" description="Polar residues" evidence="1">
    <location>
        <begin position="749"/>
        <end position="763"/>
    </location>
</feature>
<feature type="compositionally biased region" description="Low complexity" evidence="1">
    <location>
        <begin position="496"/>
        <end position="508"/>
    </location>
</feature>
<feature type="region of interest" description="Disordered" evidence="1">
    <location>
        <begin position="567"/>
        <end position="588"/>
    </location>
</feature>
<feature type="compositionally biased region" description="Low complexity" evidence="1">
    <location>
        <begin position="457"/>
        <end position="470"/>
    </location>
</feature>
<sequence length="1482" mass="158254">MCSAASPEVKVPDVQVTKSARNESRRRRSIGNDSDADPLCTGPATTTTTTTTTATVTVTTTADNSHSDSDSRSTSRMAGSHQQSIGNSGGGGGANHNNSNTPSTGASSPFSTLSPIRQHHSRHSRRASDLAAETGSNCFPNPARTSSILSLPPQQTATSLDTDAPCMADKDGCHHAFPLATAAADENSAPFALSLAHPSSPSLLCSPPPLSGAPSPRRHHHRYLQASRTSPQLDSPRHLENLPAISLAPASHFHSAVDDSTYSPLYRVHPAAFEPPLLATTMSCVTPSIAAPAASIVSPASSTLAVGSTFAANPACNPSLSTPPSTLLHSPPAPPLASAHSISQLYSTKISLPPGATIATPTLLRPPPLQLFVANIAEGSEDKAAVADLGSRHIDQDIDIDIDMDGDLGAGSTQDSDVGSDDHAHPGVSHVTAGVSMASGSSTKQDQRPASSSRVLTGSASATAVTASGSRQQPLHSHSLSESQISPIRSLTTLALSQSRSPSQSPRLGHSSAAASRPLRPLLDASAQQELLLKVEDIQRYCDSLRQVQVQQASKIRSLEATVRRFSDVTSPSSTHQHTPAATTTTSSAAAQLVSAAVSPPPPSSSIDERMSLHYHQHHHQHHQRMVMPPAFAPLTASSSSAAAAAGGSRPIPHLPSIQAPMASLSSTSIHRTSDVTPADIMSGSPQYSHQPQPAVAYHQSHSAAAAVASERRIVGQMSAGMEQQQQHGSQPPPQQHLPLTAPQHSQHHAYSQQTSTHASPTSFAPRFPAPIHGHQQSQAYRQPQSDQFSPKMARQASPLPQAALGGSQAHSHHHHHRSLGASSRSQLHQHSYQRPSGSVSRSRRGSAVPPMPLESDRGAMPAPYAMSSGHCDERDMQLPHHHQHLQAVQHPQPQRQFQALPPPPLPLSSSSSRRASAGPSAFGYPAIAASTATAMPAPLGSATPADFGPRSAGGADGGQAGALPVIASGHPSMRMKRPRDAESGDEFAGADVHVSGASGDAAGDVTLSHTSSRAFSMQHQHLQQQPPPHLHHHPAQSRHSHHSSHHHAVLPPIRIGGGGGGDGPQQATPTVPARAAATSFGGNTGSSLHLVQPSAIAYMHSGHVASDYSGTVDGPVFSGGSSSEQPARGNRDAQPTHAWLASQRQYKTALLHLLSLESFYPSDMAMLNMFRSMGDFTADQVEIHGATLLSWARGWLRYSRNAVLRSTLENKAKEPVKLLAEALQHDLHSETDFTTPPNLRRCALLRLIYFQWQAINKLGTKSQSMYRDYESRLREIDALPTFEEQEREWETIVKEEQQRRLEIIRDSRQRSDSVIQPRTRVRPEQMFQSRIQMTVAPPQAPPSVPPQMSTSAPVSASATAGQSELAHGTSAMQQLSLSRRQSADWLQAYPPSAQSPTPGPSHYHYSMQHQQQQQQPQQHYQGAPLPSPSHLHYRHHHHHYHPAQPLPPPPAQYPRNLSYSNFPQQQQQQQQPHQQQQQPHQ</sequence>
<feature type="compositionally biased region" description="Polar residues" evidence="1">
    <location>
        <begin position="134"/>
        <end position="159"/>
    </location>
</feature>
<feature type="region of interest" description="Disordered" evidence="1">
    <location>
        <begin position="405"/>
        <end position="520"/>
    </location>
</feature>
<reference evidence="2" key="1">
    <citation type="submission" date="2022-07" db="EMBL/GenBank/DDBJ databases">
        <title>Phylogenomic reconstructions and comparative analyses of Kickxellomycotina fungi.</title>
        <authorList>
            <person name="Reynolds N.K."/>
            <person name="Stajich J.E."/>
            <person name="Barry K."/>
            <person name="Grigoriev I.V."/>
            <person name="Crous P."/>
            <person name="Smith M.E."/>
        </authorList>
    </citation>
    <scope>NUCLEOTIDE SEQUENCE</scope>
    <source>
        <strain evidence="2">RSA 476</strain>
    </source>
</reference>